<dbReference type="RefSeq" id="WP_231449547.1">
    <property type="nucleotide sequence ID" value="NZ_JAJOMB010000033.1"/>
</dbReference>
<sequence length="228" mass="24419">MDRCLTGITVPKAFGGPGCSVTTLVEALHRVAQVEPDRARLLHGHYLFLQVLAEQATLEQQSYFFGEALAGACFAGVGPGFGGPDRGAGPQITLARWRNGVYRLDGESVCAPGVLRNDWLVVPAVLVDELAEPSDEPDEVFAVIRRDDLGVTHDGAVGSLWLDGVRVAPGCIVPYSTLFDRPTTYPERRKVTAQALNGRPLEELLGPAQALDVAEQNRTPLAEASTGM</sequence>
<dbReference type="GO" id="GO:0016627">
    <property type="term" value="F:oxidoreductase activity, acting on the CH-CH group of donors"/>
    <property type="evidence" value="ECO:0007669"/>
    <property type="project" value="InterPro"/>
</dbReference>
<dbReference type="GO" id="GO:0050660">
    <property type="term" value="F:flavin adenine dinucleotide binding"/>
    <property type="evidence" value="ECO:0007669"/>
    <property type="project" value="InterPro"/>
</dbReference>
<evidence type="ECO:0008006" key="3">
    <source>
        <dbReference type="Google" id="ProtNLM"/>
    </source>
</evidence>
<proteinExistence type="predicted"/>
<dbReference type="InterPro" id="IPR009100">
    <property type="entry name" value="AcylCoA_DH/oxidase_NM_dom_sf"/>
</dbReference>
<dbReference type="AlphaFoldDB" id="A0A9X1NMX6"/>
<dbReference type="EMBL" id="JAJOMB010000033">
    <property type="protein sequence ID" value="MCD5316696.1"/>
    <property type="molecule type" value="Genomic_DNA"/>
</dbReference>
<dbReference type="Proteomes" id="UP001138997">
    <property type="component" value="Unassembled WGS sequence"/>
</dbReference>
<dbReference type="InterPro" id="IPR037069">
    <property type="entry name" value="AcylCoA_DH/ox_N_sf"/>
</dbReference>
<accession>A0A9X1NMX6</accession>
<evidence type="ECO:0000313" key="1">
    <source>
        <dbReference type="EMBL" id="MCD5316696.1"/>
    </source>
</evidence>
<organism evidence="1 2">
    <name type="scientific">Kineosporia babensis</name>
    <dbReference type="NCBI Taxonomy" id="499548"/>
    <lineage>
        <taxon>Bacteria</taxon>
        <taxon>Bacillati</taxon>
        <taxon>Actinomycetota</taxon>
        <taxon>Actinomycetes</taxon>
        <taxon>Kineosporiales</taxon>
        <taxon>Kineosporiaceae</taxon>
        <taxon>Kineosporia</taxon>
    </lineage>
</organism>
<name>A0A9X1NMX6_9ACTN</name>
<keyword evidence="2" id="KW-1185">Reference proteome</keyword>
<reference evidence="1" key="1">
    <citation type="submission" date="2021-11" db="EMBL/GenBank/DDBJ databases">
        <title>Streptomyces corallinus and Kineosporia corallina sp. nov., two new coral-derived marine actinobacteria.</title>
        <authorList>
            <person name="Buangrab K."/>
            <person name="Sutthacheep M."/>
            <person name="Yeemin T."/>
            <person name="Harunari E."/>
            <person name="Igarashi Y."/>
            <person name="Sripreechasak P."/>
            <person name="Kanchanasin P."/>
            <person name="Tanasupawat S."/>
            <person name="Phongsopitanun W."/>
        </authorList>
    </citation>
    <scope>NUCLEOTIDE SEQUENCE</scope>
    <source>
        <strain evidence="1">JCM 31032</strain>
    </source>
</reference>
<dbReference type="SUPFAM" id="SSF56645">
    <property type="entry name" value="Acyl-CoA dehydrogenase NM domain-like"/>
    <property type="match status" value="1"/>
</dbReference>
<protein>
    <recommendedName>
        <fullName evidence="3">Acyl-CoA dehydrogenase</fullName>
    </recommendedName>
</protein>
<dbReference type="Gene3D" id="1.10.540.10">
    <property type="entry name" value="Acyl-CoA dehydrogenase/oxidase, N-terminal domain"/>
    <property type="match status" value="1"/>
</dbReference>
<comment type="caution">
    <text evidence="1">The sequence shown here is derived from an EMBL/GenBank/DDBJ whole genome shotgun (WGS) entry which is preliminary data.</text>
</comment>
<gene>
    <name evidence="1" type="ORF">LR394_37945</name>
</gene>
<evidence type="ECO:0000313" key="2">
    <source>
        <dbReference type="Proteomes" id="UP001138997"/>
    </source>
</evidence>